<dbReference type="PANTHER" id="PTHR13349">
    <property type="entry name" value="TRANSLATION MACHINERY-ASSOCIATED PROTEIN 16"/>
    <property type="match status" value="1"/>
</dbReference>
<name>A0A139A9P9_GONPJ</name>
<dbReference type="EMBL" id="KQ965777">
    <property type="protein sequence ID" value="KXS13552.1"/>
    <property type="molecule type" value="Genomic_DNA"/>
</dbReference>
<dbReference type="Gene3D" id="1.20.1440.170">
    <property type="entry name" value="Translation machinery-associated protein 16-like"/>
    <property type="match status" value="1"/>
</dbReference>
<dbReference type="PANTHER" id="PTHR13349:SF2">
    <property type="entry name" value="TRANSLATION MACHINERY-ASSOCIATED PROTEIN 16"/>
    <property type="match status" value="1"/>
</dbReference>
<keyword evidence="4" id="KW-1185">Reference proteome</keyword>
<proteinExistence type="inferred from homology"/>
<evidence type="ECO:0000256" key="2">
    <source>
        <dbReference type="SAM" id="MobiDB-lite"/>
    </source>
</evidence>
<dbReference type="Proteomes" id="UP000070544">
    <property type="component" value="Unassembled WGS sequence"/>
</dbReference>
<accession>A0A139A9P9</accession>
<dbReference type="STRING" id="1344416.A0A139A9P9"/>
<feature type="compositionally biased region" description="Polar residues" evidence="2">
    <location>
        <begin position="22"/>
        <end position="45"/>
    </location>
</feature>
<dbReference type="OrthoDB" id="270284at2759"/>
<evidence type="ECO:0000313" key="3">
    <source>
        <dbReference type="EMBL" id="KXS13552.1"/>
    </source>
</evidence>
<dbReference type="InterPro" id="IPR038356">
    <property type="entry name" value="Tma16_sf"/>
</dbReference>
<feature type="compositionally biased region" description="Polar residues" evidence="2">
    <location>
        <begin position="126"/>
        <end position="137"/>
    </location>
</feature>
<gene>
    <name evidence="3" type="ORF">M427DRAFT_58593</name>
</gene>
<feature type="region of interest" description="Disordered" evidence="2">
    <location>
        <begin position="1"/>
        <end position="52"/>
    </location>
</feature>
<organism evidence="3 4">
    <name type="scientific">Gonapodya prolifera (strain JEL478)</name>
    <name type="common">Monoblepharis prolifera</name>
    <dbReference type="NCBI Taxonomy" id="1344416"/>
    <lineage>
        <taxon>Eukaryota</taxon>
        <taxon>Fungi</taxon>
        <taxon>Fungi incertae sedis</taxon>
        <taxon>Chytridiomycota</taxon>
        <taxon>Chytridiomycota incertae sedis</taxon>
        <taxon>Monoblepharidomycetes</taxon>
        <taxon>Monoblepharidales</taxon>
        <taxon>Gonapodyaceae</taxon>
        <taxon>Gonapodya</taxon>
    </lineage>
</organism>
<comment type="similarity">
    <text evidence="1">Belongs to the TMA16 family.</text>
</comment>
<evidence type="ECO:0000313" key="4">
    <source>
        <dbReference type="Proteomes" id="UP000070544"/>
    </source>
</evidence>
<evidence type="ECO:0008006" key="5">
    <source>
        <dbReference type="Google" id="ProtNLM"/>
    </source>
</evidence>
<sequence>MPNNKVKSLGHLLKPKKKANQKSDGSAQPSVSSSHPLSRKQNQLRRATLRQDRLHTVRHDTDARRSGLVDKILWFKFACPLVAKEAEDFERLRAIGRESNSTQPSGAEMEMDREEADSEKKERTKNTSSVDNVTESQTTFSKADFHELVDSYLRRNDDEIAEHEAKSSGLHRTGSKSKRLDAIEAMRKREFSEYEGIGGLEVPDLLDAKNRSILARWNGDFNSIGRIKMTRLRSA</sequence>
<dbReference type="AlphaFoldDB" id="A0A139A9P9"/>
<dbReference type="GO" id="GO:0005634">
    <property type="term" value="C:nucleus"/>
    <property type="evidence" value="ECO:0007669"/>
    <property type="project" value="TreeGrafter"/>
</dbReference>
<dbReference type="InterPro" id="IPR021346">
    <property type="entry name" value="Tma16"/>
</dbReference>
<dbReference type="Pfam" id="PF11176">
    <property type="entry name" value="Tma16"/>
    <property type="match status" value="2"/>
</dbReference>
<feature type="region of interest" description="Disordered" evidence="2">
    <location>
        <begin position="95"/>
        <end position="137"/>
    </location>
</feature>
<protein>
    <recommendedName>
        <fullName evidence="5">Translation machinery-associated protein 16</fullName>
    </recommendedName>
</protein>
<evidence type="ECO:0000256" key="1">
    <source>
        <dbReference type="ARBA" id="ARBA00034127"/>
    </source>
</evidence>
<reference evidence="3 4" key="1">
    <citation type="journal article" date="2015" name="Genome Biol. Evol.">
        <title>Phylogenomic analyses indicate that early fungi evolved digesting cell walls of algal ancestors of land plants.</title>
        <authorList>
            <person name="Chang Y."/>
            <person name="Wang S."/>
            <person name="Sekimoto S."/>
            <person name="Aerts A.L."/>
            <person name="Choi C."/>
            <person name="Clum A."/>
            <person name="LaButti K.M."/>
            <person name="Lindquist E.A."/>
            <person name="Yee Ngan C."/>
            <person name="Ohm R.A."/>
            <person name="Salamov A.A."/>
            <person name="Grigoriev I.V."/>
            <person name="Spatafora J.W."/>
            <person name="Berbee M.L."/>
        </authorList>
    </citation>
    <scope>NUCLEOTIDE SEQUENCE [LARGE SCALE GENOMIC DNA]</scope>
    <source>
        <strain evidence="3 4">JEL478</strain>
    </source>
</reference>